<accession>A0A518AKN7</accession>
<dbReference type="Proteomes" id="UP000315750">
    <property type="component" value="Chromosome"/>
</dbReference>
<gene>
    <name evidence="3" type="ORF">Pan181_14700</name>
</gene>
<dbReference type="InterPro" id="IPR032698">
    <property type="entry name" value="SirB1_N"/>
</dbReference>
<feature type="domain" description="Protein SirB1 N-terminal" evidence="2">
    <location>
        <begin position="38"/>
        <end position="174"/>
    </location>
</feature>
<dbReference type="Pfam" id="PF13369">
    <property type="entry name" value="Transglut_core2"/>
    <property type="match status" value="1"/>
</dbReference>
<evidence type="ECO:0000256" key="1">
    <source>
        <dbReference type="ARBA" id="ARBA00007100"/>
    </source>
</evidence>
<name>A0A518AKN7_9BACT</name>
<reference evidence="3 4" key="1">
    <citation type="submission" date="2019-02" db="EMBL/GenBank/DDBJ databases">
        <title>Deep-cultivation of Planctomycetes and their phenomic and genomic characterization uncovers novel biology.</title>
        <authorList>
            <person name="Wiegand S."/>
            <person name="Jogler M."/>
            <person name="Boedeker C."/>
            <person name="Pinto D."/>
            <person name="Vollmers J."/>
            <person name="Rivas-Marin E."/>
            <person name="Kohn T."/>
            <person name="Peeters S.H."/>
            <person name="Heuer A."/>
            <person name="Rast P."/>
            <person name="Oberbeckmann S."/>
            <person name="Bunk B."/>
            <person name="Jeske O."/>
            <person name="Meyerdierks A."/>
            <person name="Storesund J.E."/>
            <person name="Kallscheuer N."/>
            <person name="Luecker S."/>
            <person name="Lage O.M."/>
            <person name="Pohl T."/>
            <person name="Merkel B.J."/>
            <person name="Hornburger P."/>
            <person name="Mueller R.-W."/>
            <person name="Bruemmer F."/>
            <person name="Labrenz M."/>
            <person name="Spormann A.M."/>
            <person name="Op den Camp H."/>
            <person name="Overmann J."/>
            <person name="Amann R."/>
            <person name="Jetten M.S.M."/>
            <person name="Mascher T."/>
            <person name="Medema M.H."/>
            <person name="Devos D.P."/>
            <person name="Kaster A.-K."/>
            <person name="Ovreas L."/>
            <person name="Rohde M."/>
            <person name="Galperin M.Y."/>
            <person name="Jogler C."/>
        </authorList>
    </citation>
    <scope>NUCLEOTIDE SEQUENCE [LARGE SCALE GENOMIC DNA]</scope>
    <source>
        <strain evidence="3 4">Pan181</strain>
    </source>
</reference>
<dbReference type="AlphaFoldDB" id="A0A518AKN7"/>
<dbReference type="EMBL" id="CP036278">
    <property type="protein sequence ID" value="QDU55281.1"/>
    <property type="molecule type" value="Genomic_DNA"/>
</dbReference>
<proteinExistence type="inferred from homology"/>
<evidence type="ECO:0000259" key="2">
    <source>
        <dbReference type="Pfam" id="PF13369"/>
    </source>
</evidence>
<comment type="similarity">
    <text evidence="1">Belongs to the UPF0162 family.</text>
</comment>
<protein>
    <recommendedName>
        <fullName evidence="2">Protein SirB1 N-terminal domain-containing protein</fullName>
    </recommendedName>
</protein>
<organism evidence="3 4">
    <name type="scientific">Aeoliella mucimassa</name>
    <dbReference type="NCBI Taxonomy" id="2527972"/>
    <lineage>
        <taxon>Bacteria</taxon>
        <taxon>Pseudomonadati</taxon>
        <taxon>Planctomycetota</taxon>
        <taxon>Planctomycetia</taxon>
        <taxon>Pirellulales</taxon>
        <taxon>Lacipirellulaceae</taxon>
        <taxon>Aeoliella</taxon>
    </lineage>
</organism>
<sequence length="342" mass="39204">MRQFHEMPADEYARLDIGEVNLACADKLCGSEELSISQYLAVLDEWAAMVARSTARNRQQFDRRPSEFRHSEAFYRMVALATVLQRDIGIEYATDSLEQSFDCTDSRLHFIHGIIEGRGGTCATLPVLFVAIGRRLGYPLKLVSAAHHLFVRWDDLCSGERFNIEATAKGLISYPDEHYYSWPAPVVMQHVRDGWLLKSMTPTEELSVFYETRARCCLDWMQFRAAYELSEFAATQLTAGNPYRWGFHAIATALYRSEVGLAKYGFKHTGQGVVIENGVERPMKPWEKWAIREGEKELKRIEQLHVTRRQQGRAHIRNRRIIQLAAQPHAAVEAYFEQEVAG</sequence>
<evidence type="ECO:0000313" key="3">
    <source>
        <dbReference type="EMBL" id="QDU55281.1"/>
    </source>
</evidence>
<dbReference type="KEGG" id="amuc:Pan181_14700"/>
<evidence type="ECO:0000313" key="4">
    <source>
        <dbReference type="Proteomes" id="UP000315750"/>
    </source>
</evidence>
<keyword evidence="4" id="KW-1185">Reference proteome</keyword>